<protein>
    <recommendedName>
        <fullName evidence="8">Cysteine and histidine-rich domain-containing protein</fullName>
    </recommendedName>
</protein>
<dbReference type="InterPro" id="IPR007051">
    <property type="entry name" value="CHORD_dom"/>
</dbReference>
<dbReference type="Pfam" id="PF04969">
    <property type="entry name" value="CS"/>
    <property type="match status" value="1"/>
</dbReference>
<dbReference type="AlphaFoldDB" id="A0A9J6BSA5"/>
<dbReference type="PROSITE" id="PS51401">
    <property type="entry name" value="CHORD"/>
    <property type="match status" value="2"/>
</dbReference>
<dbReference type="Proteomes" id="UP001107558">
    <property type="component" value="Chromosome 3"/>
</dbReference>
<evidence type="ECO:0000259" key="4">
    <source>
        <dbReference type="PROSITE" id="PS51203"/>
    </source>
</evidence>
<keyword evidence="1" id="KW-0479">Metal-binding</keyword>
<keyword evidence="2" id="KW-0677">Repeat</keyword>
<organism evidence="6 7">
    <name type="scientific">Polypedilum vanderplanki</name>
    <name type="common">Sleeping chironomid midge</name>
    <dbReference type="NCBI Taxonomy" id="319348"/>
    <lineage>
        <taxon>Eukaryota</taxon>
        <taxon>Metazoa</taxon>
        <taxon>Ecdysozoa</taxon>
        <taxon>Arthropoda</taxon>
        <taxon>Hexapoda</taxon>
        <taxon>Insecta</taxon>
        <taxon>Pterygota</taxon>
        <taxon>Neoptera</taxon>
        <taxon>Endopterygota</taxon>
        <taxon>Diptera</taxon>
        <taxon>Nematocera</taxon>
        <taxon>Chironomoidea</taxon>
        <taxon>Chironomidae</taxon>
        <taxon>Chironominae</taxon>
        <taxon>Polypedilum</taxon>
        <taxon>Polypedilum</taxon>
    </lineage>
</organism>
<dbReference type="GO" id="GO:0046872">
    <property type="term" value="F:metal ion binding"/>
    <property type="evidence" value="ECO:0007669"/>
    <property type="project" value="UniProtKB-KW"/>
</dbReference>
<gene>
    <name evidence="6" type="ORF">PVAND_002625</name>
</gene>
<name>A0A9J6BSA5_POLVA</name>
<evidence type="ECO:0000313" key="7">
    <source>
        <dbReference type="Proteomes" id="UP001107558"/>
    </source>
</evidence>
<dbReference type="SUPFAM" id="SSF49764">
    <property type="entry name" value="HSP20-like chaperones"/>
    <property type="match status" value="1"/>
</dbReference>
<accession>A0A9J6BSA5</accession>
<evidence type="ECO:0000259" key="5">
    <source>
        <dbReference type="PROSITE" id="PS51401"/>
    </source>
</evidence>
<dbReference type="PROSITE" id="PS51203">
    <property type="entry name" value="CS"/>
    <property type="match status" value="1"/>
</dbReference>
<evidence type="ECO:0000313" key="6">
    <source>
        <dbReference type="EMBL" id="KAG5672501.1"/>
    </source>
</evidence>
<dbReference type="InterPro" id="IPR039790">
    <property type="entry name" value="CHRD1"/>
</dbReference>
<dbReference type="Pfam" id="PF04968">
    <property type="entry name" value="CHORD"/>
    <property type="match status" value="2"/>
</dbReference>
<comment type="caution">
    <text evidence="6">The sequence shown here is derived from an EMBL/GenBank/DDBJ whole genome shotgun (WGS) entry which is preliminary data.</text>
</comment>
<dbReference type="PANTHER" id="PTHR46983">
    <property type="entry name" value="CYSTEINE AND HISTIDINE-RICH DOMAIN-CONTAINING PROTEIN 1"/>
    <property type="match status" value="1"/>
</dbReference>
<keyword evidence="3" id="KW-0862">Zinc</keyword>
<sequence length="361" mass="40867">MALVSCYNKGCGQKFDPNDNGDDKCQFHPGAPIFHDAYKGWSCCNKKSTDFTEFLNFKGCKIGRHSNEKPPEVEKPKTVDIEIEQPKVNDEDKKKEIIAQLPRPSFESPLKELVPTVNVAFKQQMDQMDLTNKMQATGLNGEIPIGTSCKNGGCKASYKSAASNDESCVHHPGIPIFHEGMKFWTCCQRKTSDFQTFLEQVGCETGKHKWIQEGSENKVNCRWDWHQTANNVVVAVYAKNYDYKKSFVKVNPIRLMVKIVFPQENNAEFNIDLELRGIIDVDKATAKMFGTKIEITLPKAEGGQWLKLDFPRETVKQIEEEEKEEPQVVKESTADDSDVDLDDIEIIQGAKITDLASQKFE</sequence>
<dbReference type="PANTHER" id="PTHR46983:SF3">
    <property type="entry name" value="CHPADIPLOID STATE MAINTENANCE PROTEIN CHPA"/>
    <property type="match status" value="1"/>
</dbReference>
<dbReference type="CDD" id="cd06488">
    <property type="entry name" value="p23_melusin_like"/>
    <property type="match status" value="1"/>
</dbReference>
<dbReference type="EMBL" id="JADBJN010000003">
    <property type="protein sequence ID" value="KAG5672501.1"/>
    <property type="molecule type" value="Genomic_DNA"/>
</dbReference>
<dbReference type="Gene3D" id="2.60.40.790">
    <property type="match status" value="1"/>
</dbReference>
<feature type="domain" description="CS" evidence="4">
    <location>
        <begin position="218"/>
        <end position="309"/>
    </location>
</feature>
<evidence type="ECO:0000256" key="2">
    <source>
        <dbReference type="ARBA" id="ARBA00022737"/>
    </source>
</evidence>
<dbReference type="OrthoDB" id="10261079at2759"/>
<dbReference type="InterPro" id="IPR008978">
    <property type="entry name" value="HSP20-like_chaperone"/>
</dbReference>
<feature type="domain" description="CHORD" evidence="5">
    <location>
        <begin position="149"/>
        <end position="208"/>
    </location>
</feature>
<dbReference type="Gene3D" id="4.10.1130.20">
    <property type="match status" value="2"/>
</dbReference>
<keyword evidence="7" id="KW-1185">Reference proteome</keyword>
<evidence type="ECO:0000256" key="3">
    <source>
        <dbReference type="ARBA" id="ARBA00022833"/>
    </source>
</evidence>
<evidence type="ECO:0008006" key="8">
    <source>
        <dbReference type="Google" id="ProtNLM"/>
    </source>
</evidence>
<proteinExistence type="predicted"/>
<evidence type="ECO:0000256" key="1">
    <source>
        <dbReference type="ARBA" id="ARBA00022723"/>
    </source>
</evidence>
<reference evidence="6" key="1">
    <citation type="submission" date="2021-03" db="EMBL/GenBank/DDBJ databases">
        <title>Chromosome level genome of the anhydrobiotic midge Polypedilum vanderplanki.</title>
        <authorList>
            <person name="Yoshida Y."/>
            <person name="Kikawada T."/>
            <person name="Gusev O."/>
        </authorList>
    </citation>
    <scope>NUCLEOTIDE SEQUENCE</scope>
    <source>
        <strain evidence="6">NIAS01</strain>
        <tissue evidence="6">Whole body or cell culture</tissue>
    </source>
</reference>
<feature type="domain" description="CHORD" evidence="5">
    <location>
        <begin position="6"/>
        <end position="65"/>
    </location>
</feature>
<dbReference type="InterPro" id="IPR007052">
    <property type="entry name" value="CS_dom"/>
</dbReference>